<dbReference type="OrthoDB" id="2419613at2759"/>
<dbReference type="CDD" id="cd08544">
    <property type="entry name" value="Reeler"/>
    <property type="match status" value="1"/>
</dbReference>
<keyword evidence="4" id="KW-0813">Transport</keyword>
<gene>
    <name evidence="16" type="primary">zgc:163022</name>
</gene>
<dbReference type="Pfam" id="PF02014">
    <property type="entry name" value="Reeler"/>
    <property type="match status" value="1"/>
</dbReference>
<reference evidence="16" key="1">
    <citation type="submission" date="2025-08" db="UniProtKB">
        <authorList>
            <consortium name="Ensembl"/>
        </authorList>
    </citation>
    <scope>IDENTIFICATION</scope>
</reference>
<dbReference type="Proteomes" id="UP000694389">
    <property type="component" value="Unassembled WGS sequence"/>
</dbReference>
<feature type="transmembrane region" description="Helical" evidence="11">
    <location>
        <begin position="381"/>
        <end position="401"/>
    </location>
</feature>
<proteinExistence type="inferred from homology"/>
<evidence type="ECO:0000256" key="6">
    <source>
        <dbReference type="ARBA" id="ARBA00022982"/>
    </source>
</evidence>
<feature type="transmembrane region" description="Helical" evidence="11">
    <location>
        <begin position="482"/>
        <end position="503"/>
    </location>
</feature>
<keyword evidence="10" id="KW-0325">Glycoprotein</keyword>
<dbReference type="Ensembl" id="ENSDLAT00005018088.2">
    <property type="protein sequence ID" value="ENSDLAP00005016720.2"/>
    <property type="gene ID" value="ENSDLAG00005008103.2"/>
</dbReference>
<evidence type="ECO:0000256" key="11">
    <source>
        <dbReference type="SAM" id="Phobius"/>
    </source>
</evidence>
<keyword evidence="9 11" id="KW-0472">Membrane</keyword>
<name>A0A8C4EBY4_DICLA</name>
<evidence type="ECO:0000259" key="13">
    <source>
        <dbReference type="PROSITE" id="PS50836"/>
    </source>
</evidence>
<feature type="domain" description="DOMON" evidence="13">
    <location>
        <begin position="223"/>
        <end position="339"/>
    </location>
</feature>
<dbReference type="Gene3D" id="1.20.120.1770">
    <property type="match status" value="1"/>
</dbReference>
<evidence type="ECO:0000313" key="17">
    <source>
        <dbReference type="Proteomes" id="UP000694389"/>
    </source>
</evidence>
<evidence type="ECO:0008006" key="18">
    <source>
        <dbReference type="Google" id="ProtNLM"/>
    </source>
</evidence>
<reference evidence="16" key="2">
    <citation type="submission" date="2025-09" db="UniProtKB">
        <authorList>
            <consortium name="Ensembl"/>
        </authorList>
    </citation>
    <scope>IDENTIFICATION</scope>
</reference>
<keyword evidence="5 11" id="KW-0812">Transmembrane</keyword>
<dbReference type="PROSITE" id="PS50836">
    <property type="entry name" value="DOMON"/>
    <property type="match status" value="1"/>
</dbReference>
<evidence type="ECO:0000256" key="12">
    <source>
        <dbReference type="SAM" id="SignalP"/>
    </source>
</evidence>
<dbReference type="PROSITE" id="PS51019">
    <property type="entry name" value="REELIN"/>
    <property type="match status" value="1"/>
</dbReference>
<evidence type="ECO:0000259" key="15">
    <source>
        <dbReference type="PROSITE" id="PS51019"/>
    </source>
</evidence>
<dbReference type="RefSeq" id="XP_051266204.1">
    <property type="nucleotide sequence ID" value="XM_051410244.1"/>
</dbReference>
<dbReference type="SMART" id="SM00664">
    <property type="entry name" value="DoH"/>
    <property type="match status" value="1"/>
</dbReference>
<evidence type="ECO:0000256" key="8">
    <source>
        <dbReference type="ARBA" id="ARBA00023004"/>
    </source>
</evidence>
<dbReference type="GeneTree" id="ENSGT00940000164178"/>
<protein>
    <recommendedName>
        <fullName evidence="18">Ferric-chelate reductase 1</fullName>
    </recommendedName>
</protein>
<dbReference type="AlphaFoldDB" id="A0A8C4EBY4"/>
<keyword evidence="7 11" id="KW-1133">Transmembrane helix</keyword>
<dbReference type="InterPro" id="IPR005018">
    <property type="entry name" value="DOMON_domain"/>
</dbReference>
<dbReference type="PANTHER" id="PTHR45828:SF44">
    <property type="entry name" value="FERRIC-CHELATE REDUCTASE 1-RELATED"/>
    <property type="match status" value="1"/>
</dbReference>
<comment type="subcellular location">
    <subcellularLocation>
        <location evidence="2">Membrane</location>
        <topology evidence="2">Multi-pass membrane protein</topology>
    </subcellularLocation>
</comment>
<dbReference type="CDD" id="cd08760">
    <property type="entry name" value="Cyt_b561_FRRS1_like"/>
    <property type="match status" value="1"/>
</dbReference>
<evidence type="ECO:0000256" key="4">
    <source>
        <dbReference type="ARBA" id="ARBA00022448"/>
    </source>
</evidence>
<evidence type="ECO:0000256" key="9">
    <source>
        <dbReference type="ARBA" id="ARBA00023136"/>
    </source>
</evidence>
<dbReference type="InterPro" id="IPR006593">
    <property type="entry name" value="Cyt_b561/ferric_Rdtase_TM"/>
</dbReference>
<keyword evidence="17" id="KW-1185">Reference proteome</keyword>
<dbReference type="InterPro" id="IPR002861">
    <property type="entry name" value="Reeler_dom"/>
</dbReference>
<keyword evidence="8" id="KW-0408">Iron</keyword>
<evidence type="ECO:0000256" key="2">
    <source>
        <dbReference type="ARBA" id="ARBA00004141"/>
    </source>
</evidence>
<dbReference type="PROSITE" id="PS50939">
    <property type="entry name" value="CYTOCHROME_B561"/>
    <property type="match status" value="1"/>
</dbReference>
<evidence type="ECO:0000256" key="3">
    <source>
        <dbReference type="ARBA" id="ARBA00009195"/>
    </source>
</evidence>
<feature type="domain" description="Cytochrome b561" evidence="14">
    <location>
        <begin position="343"/>
        <end position="540"/>
    </location>
</feature>
<evidence type="ECO:0000313" key="16">
    <source>
        <dbReference type="Ensembl" id="ENSDLAP00005016720.2"/>
    </source>
</evidence>
<dbReference type="Gene3D" id="2.60.40.4060">
    <property type="entry name" value="Reeler domain"/>
    <property type="match status" value="1"/>
</dbReference>
<comment type="similarity">
    <text evidence="3">Belongs to the FRRS1 family.</text>
</comment>
<dbReference type="OMA" id="WFHALNA"/>
<evidence type="ECO:0000256" key="7">
    <source>
        <dbReference type="ARBA" id="ARBA00022989"/>
    </source>
</evidence>
<feature type="transmembrane region" description="Helical" evidence="11">
    <location>
        <begin position="451"/>
        <end position="470"/>
    </location>
</feature>
<keyword evidence="6" id="KW-0249">Electron transport</keyword>
<evidence type="ECO:0000256" key="10">
    <source>
        <dbReference type="ARBA" id="ARBA00023180"/>
    </source>
</evidence>
<accession>A0A8C4EBY4</accession>
<dbReference type="SMART" id="SM00665">
    <property type="entry name" value="B561"/>
    <property type="match status" value="1"/>
</dbReference>
<feature type="domain" description="Reelin" evidence="15">
    <location>
        <begin position="12"/>
        <end position="178"/>
    </location>
</feature>
<evidence type="ECO:0000259" key="14">
    <source>
        <dbReference type="PROSITE" id="PS50939"/>
    </source>
</evidence>
<evidence type="ECO:0000256" key="1">
    <source>
        <dbReference type="ARBA" id="ARBA00001970"/>
    </source>
</evidence>
<organism evidence="16 17">
    <name type="scientific">Dicentrarchus labrax</name>
    <name type="common">European seabass</name>
    <name type="synonym">Morone labrax</name>
    <dbReference type="NCBI Taxonomy" id="13489"/>
    <lineage>
        <taxon>Eukaryota</taxon>
        <taxon>Metazoa</taxon>
        <taxon>Chordata</taxon>
        <taxon>Craniata</taxon>
        <taxon>Vertebrata</taxon>
        <taxon>Euteleostomi</taxon>
        <taxon>Actinopterygii</taxon>
        <taxon>Neopterygii</taxon>
        <taxon>Teleostei</taxon>
        <taxon>Neoteleostei</taxon>
        <taxon>Acanthomorphata</taxon>
        <taxon>Eupercaria</taxon>
        <taxon>Moronidae</taxon>
        <taxon>Dicentrarchus</taxon>
    </lineage>
</organism>
<feature type="transmembrane region" description="Helical" evidence="11">
    <location>
        <begin position="415"/>
        <end position="439"/>
    </location>
</feature>
<dbReference type="Pfam" id="PF03351">
    <property type="entry name" value="DOMON"/>
    <property type="match status" value="1"/>
</dbReference>
<comment type="cofactor">
    <cofactor evidence="1">
        <name>heme b</name>
        <dbReference type="ChEBI" id="CHEBI:60344"/>
    </cofactor>
</comment>
<feature type="transmembrane region" description="Helical" evidence="11">
    <location>
        <begin position="555"/>
        <end position="580"/>
    </location>
</feature>
<sequence length="584" mass="62876">MDHVVLLLVCVAPVVQCYGSGRVMESCGDMQPHHDGLSPQTGPAPFTVTTDRSHYRLGEAVTVQLQAPSSTRFTGFLLQAREVGGESAVGSFAPTAAAVQRLTCSQKPNSAVSHTSASVKTSIQVTWISEAPGDPKPIQFHASFVQNYWTFWVDVRSPALIFANNSTGGSSGSGTSLPTTPTMTATIQKPAPAVLSTISSADCGITKVCFSQPSNCDPSVSAECYFMSATIVSPSDAAVRFEMIGPSDGYISFGFSDDQMMGNDDIYICGIGSDGLVQVQHAFSTGRTTPQAFPPGNVSDVRASVQDTVISCSFTSMNTLSTQRTTGFNKTYYLIFAHGPSSKGQIQIHTDTFISTDKVDISTPQLVEKAGLPHIIKAHGALMLIAWMTTGSLGMMVARYLKGIAKGRNLWGKDVWFLVHVGAMSVTVVATIIAFILAFSYTKDWSGGAHPVLGCLVMVLSFLQPIVALLRCGSQHPMRFFFNWSHALNAVVIKALSVAAIFTGLKLIDSTLDQWLMKVMGGFVGWEALFFILLDVHFRWNNSIDTLESKTMVGILLMALFFLGNITFLVALLVGIGMSYEERD</sequence>
<dbReference type="PANTHER" id="PTHR45828">
    <property type="entry name" value="CYTOCHROME B561/FERRIC REDUCTASE TRANSMEMBRANE"/>
    <property type="match status" value="1"/>
</dbReference>
<dbReference type="GO" id="GO:0016020">
    <property type="term" value="C:membrane"/>
    <property type="evidence" value="ECO:0007669"/>
    <property type="project" value="UniProtKB-SubCell"/>
</dbReference>
<feature type="transmembrane region" description="Helical" evidence="11">
    <location>
        <begin position="515"/>
        <end position="534"/>
    </location>
</feature>
<dbReference type="InterPro" id="IPR042307">
    <property type="entry name" value="Reeler_sf"/>
</dbReference>
<evidence type="ECO:0000256" key="5">
    <source>
        <dbReference type="ARBA" id="ARBA00022692"/>
    </source>
</evidence>
<dbReference type="InterPro" id="IPR051237">
    <property type="entry name" value="Ferric-chelate_Red/DefProt"/>
</dbReference>
<feature type="signal peptide" evidence="12">
    <location>
        <begin position="1"/>
        <end position="17"/>
    </location>
</feature>
<feature type="chain" id="PRO_5035808748" description="Ferric-chelate reductase 1" evidence="12">
    <location>
        <begin position="18"/>
        <end position="584"/>
    </location>
</feature>
<dbReference type="GeneID" id="127369158"/>
<dbReference type="CDD" id="cd09628">
    <property type="entry name" value="DOMON_SDR_2_like"/>
    <property type="match status" value="1"/>
</dbReference>
<keyword evidence="12" id="KW-0732">Signal</keyword>